<dbReference type="PANTHER" id="PTHR45436">
    <property type="entry name" value="SENSOR HISTIDINE KINASE YKOH"/>
    <property type="match status" value="1"/>
</dbReference>
<evidence type="ECO:0000256" key="7">
    <source>
        <dbReference type="SAM" id="Phobius"/>
    </source>
</evidence>
<feature type="transmembrane region" description="Helical" evidence="7">
    <location>
        <begin position="12"/>
        <end position="38"/>
    </location>
</feature>
<dbReference type="Proteomes" id="UP000612282">
    <property type="component" value="Unassembled WGS sequence"/>
</dbReference>
<keyword evidence="7" id="KW-0472">Membrane</keyword>
<keyword evidence="5 9" id="KW-0418">Kinase</keyword>
<name>A0ABQ3XB62_9ACTN</name>
<dbReference type="InterPro" id="IPR003594">
    <property type="entry name" value="HATPase_dom"/>
</dbReference>
<dbReference type="Pfam" id="PF08376">
    <property type="entry name" value="NIT"/>
    <property type="match status" value="1"/>
</dbReference>
<evidence type="ECO:0000256" key="1">
    <source>
        <dbReference type="ARBA" id="ARBA00000085"/>
    </source>
</evidence>
<evidence type="ECO:0000259" key="8">
    <source>
        <dbReference type="SMART" id="SM00387"/>
    </source>
</evidence>
<dbReference type="PANTHER" id="PTHR45436:SF5">
    <property type="entry name" value="SENSOR HISTIDINE KINASE TRCS"/>
    <property type="match status" value="1"/>
</dbReference>
<dbReference type="Gene3D" id="3.30.565.10">
    <property type="entry name" value="Histidine kinase-like ATPase, C-terminal domain"/>
    <property type="match status" value="1"/>
</dbReference>
<keyword evidence="3" id="KW-0597">Phosphoprotein</keyword>
<reference evidence="9 10" key="1">
    <citation type="submission" date="2021-01" db="EMBL/GenBank/DDBJ databases">
        <title>Whole genome shotgun sequence of Actinoplanes couchii NBRC 106145.</title>
        <authorList>
            <person name="Komaki H."/>
            <person name="Tamura T."/>
        </authorList>
    </citation>
    <scope>NUCLEOTIDE SEQUENCE [LARGE SCALE GENOMIC DNA]</scope>
    <source>
        <strain evidence="9 10">NBRC 106145</strain>
    </source>
</reference>
<evidence type="ECO:0000256" key="5">
    <source>
        <dbReference type="ARBA" id="ARBA00022777"/>
    </source>
</evidence>
<comment type="caution">
    <text evidence="9">The sequence shown here is derived from an EMBL/GenBank/DDBJ whole genome shotgun (WGS) entry which is preliminary data.</text>
</comment>
<dbReference type="InterPro" id="IPR050428">
    <property type="entry name" value="TCS_sensor_his_kinase"/>
</dbReference>
<keyword evidence="4" id="KW-0808">Transferase</keyword>
<dbReference type="Pfam" id="PF02518">
    <property type="entry name" value="HATPase_c"/>
    <property type="match status" value="1"/>
</dbReference>
<keyword evidence="7" id="KW-1133">Transmembrane helix</keyword>
<dbReference type="SUPFAM" id="SSF55874">
    <property type="entry name" value="ATPase domain of HSP90 chaperone/DNA topoisomerase II/histidine kinase"/>
    <property type="match status" value="1"/>
</dbReference>
<dbReference type="InterPro" id="IPR013587">
    <property type="entry name" value="Nitrate/nitrite_sensing"/>
</dbReference>
<feature type="region of interest" description="Disordered" evidence="6">
    <location>
        <begin position="726"/>
        <end position="817"/>
    </location>
</feature>
<evidence type="ECO:0000313" key="10">
    <source>
        <dbReference type="Proteomes" id="UP000612282"/>
    </source>
</evidence>
<evidence type="ECO:0000256" key="4">
    <source>
        <dbReference type="ARBA" id="ARBA00022679"/>
    </source>
</evidence>
<sequence length="817" mass="88480">MRRTRSIRSKIIALVSVPVAAMVALWIFATIVTVGPAYRLLSTQSLVESLSAPGWNLLLQTQKERRLSIEFLADRDSGTTALAAQRVSTDQAVALWQANVAKDEIQRQASDTFRPLLNDVVTATEGLAGIRARIDARQVDPAEAREYFTAIPDGVIHAFNQAAAFGDEATDNEIRALVLVGRGHEQLSRADAVLVEAFATGELSVTNRVAVFEALSASRVLLRQAATELSAPSTTEFTTTRNGTAMQNLEAAEDTLLRSARAGQPVPITEASWRSTFEAGADALFAFQAAPAGRLGEMARPKAVTLLSQLAGAGVVGLLAVIVSIVVSVRIGRSIVDRLARLRDEALEMATNRLPKVVHRLRHSESVDVAVEAPQLALGTDEVGQVGEAFNEVRRTAIQSAIEEATVRRGLNEVFLNIARRSQMLLHRQLSLLDKMERRQAEPQELEDLYRVDHLATRMRRHAEDLVILAGAAPGRGWRNPITVIDVVRGSISEVEDYQRIDVASVENAQIVGRAVADVVHLLAELFENAASYSPPTTRVAVTGQVLPNGYAIEIEDRGLGMSPEAVDAANRKLIEPPEFDPAESARLGLFVVAKLAHRQGIRVSLRPSVYGGITAIVLLPADLMADGTESGPVTSALAPERLDMPPREIPADSRPAPTRSTVMDDLNADGLTQRRRGAPPSNGPLEAPVHLPPNLDSPVAFRAPGPEGLPPNIYLDGVLRPVELGNLHPPRRTAENTPQPLSDETLLPRRVRQNNLSPHLREPARNPAEPPKPRSAETTRSIMSSLQQGSNQGRRDAVTPPHGPHNGSHNGTQQYR</sequence>
<accession>A0ABQ3XB62</accession>
<dbReference type="RefSeq" id="WP_203797042.1">
    <property type="nucleotide sequence ID" value="NZ_BAAAQE010000027.1"/>
</dbReference>
<gene>
    <name evidence="9" type="ORF">Aco03nite_041660</name>
</gene>
<feature type="region of interest" description="Disordered" evidence="6">
    <location>
        <begin position="630"/>
        <end position="705"/>
    </location>
</feature>
<evidence type="ECO:0000256" key="3">
    <source>
        <dbReference type="ARBA" id="ARBA00022553"/>
    </source>
</evidence>
<protein>
    <recommendedName>
        <fullName evidence="2">histidine kinase</fullName>
        <ecNumber evidence="2">2.7.13.3</ecNumber>
    </recommendedName>
</protein>
<dbReference type="EC" id="2.7.13.3" evidence="2"/>
<proteinExistence type="predicted"/>
<feature type="compositionally biased region" description="Polar residues" evidence="6">
    <location>
        <begin position="808"/>
        <end position="817"/>
    </location>
</feature>
<comment type="catalytic activity">
    <reaction evidence="1">
        <text>ATP + protein L-histidine = ADP + protein N-phospho-L-histidine.</text>
        <dbReference type="EC" id="2.7.13.3"/>
    </reaction>
</comment>
<evidence type="ECO:0000256" key="6">
    <source>
        <dbReference type="SAM" id="MobiDB-lite"/>
    </source>
</evidence>
<keyword evidence="7" id="KW-0812">Transmembrane</keyword>
<dbReference type="EMBL" id="BOMG01000053">
    <property type="protein sequence ID" value="GID55762.1"/>
    <property type="molecule type" value="Genomic_DNA"/>
</dbReference>
<feature type="compositionally biased region" description="Polar residues" evidence="6">
    <location>
        <begin position="779"/>
        <end position="793"/>
    </location>
</feature>
<evidence type="ECO:0000256" key="2">
    <source>
        <dbReference type="ARBA" id="ARBA00012438"/>
    </source>
</evidence>
<dbReference type="GO" id="GO:0016301">
    <property type="term" value="F:kinase activity"/>
    <property type="evidence" value="ECO:0007669"/>
    <property type="project" value="UniProtKB-KW"/>
</dbReference>
<feature type="compositionally biased region" description="Basic and acidic residues" evidence="6">
    <location>
        <begin position="641"/>
        <end position="652"/>
    </location>
</feature>
<dbReference type="SMART" id="SM00387">
    <property type="entry name" value="HATPase_c"/>
    <property type="match status" value="1"/>
</dbReference>
<evidence type="ECO:0000313" key="9">
    <source>
        <dbReference type="EMBL" id="GID55762.1"/>
    </source>
</evidence>
<feature type="domain" description="Histidine kinase/HSP90-like ATPase" evidence="8">
    <location>
        <begin position="514"/>
        <end position="624"/>
    </location>
</feature>
<dbReference type="InterPro" id="IPR036890">
    <property type="entry name" value="HATPase_C_sf"/>
</dbReference>
<dbReference type="Gene3D" id="6.10.340.10">
    <property type="match status" value="1"/>
</dbReference>
<keyword evidence="10" id="KW-1185">Reference proteome</keyword>
<organism evidence="9 10">
    <name type="scientific">Actinoplanes couchii</name>
    <dbReference type="NCBI Taxonomy" id="403638"/>
    <lineage>
        <taxon>Bacteria</taxon>
        <taxon>Bacillati</taxon>
        <taxon>Actinomycetota</taxon>
        <taxon>Actinomycetes</taxon>
        <taxon>Micromonosporales</taxon>
        <taxon>Micromonosporaceae</taxon>
        <taxon>Actinoplanes</taxon>
    </lineage>
</organism>